<keyword evidence="2 8" id="KW-0349">Heme</keyword>
<reference evidence="11 12" key="1">
    <citation type="submission" date="2019-09" db="EMBL/GenBank/DDBJ databases">
        <title>YIM 132180 draft genome.</title>
        <authorList>
            <person name="Zhang K."/>
        </authorList>
    </citation>
    <scope>NUCLEOTIDE SEQUENCE [LARGE SCALE GENOMIC DNA]</scope>
    <source>
        <strain evidence="11 12">YIM 132180</strain>
    </source>
</reference>
<keyword evidence="3 9" id="KW-0479">Metal-binding</keyword>
<evidence type="ECO:0000313" key="12">
    <source>
        <dbReference type="Proteomes" id="UP000432089"/>
    </source>
</evidence>
<protein>
    <submittedName>
        <fullName evidence="11">C-type cytochrome</fullName>
    </submittedName>
</protein>
<evidence type="ECO:0000256" key="3">
    <source>
        <dbReference type="ARBA" id="ARBA00022723"/>
    </source>
</evidence>
<feature type="binding site" description="covalent" evidence="8">
    <location>
        <position position="204"/>
    </location>
    <ligand>
        <name>heme c</name>
        <dbReference type="ChEBI" id="CHEBI:61717"/>
        <label>2</label>
    </ligand>
</feature>
<feature type="binding site" description="covalent" evidence="8">
    <location>
        <position position="58"/>
    </location>
    <ligand>
        <name>heme c</name>
        <dbReference type="ChEBI" id="CHEBI:61717"/>
        <label>1</label>
    </ligand>
</feature>
<dbReference type="Pfam" id="PF00034">
    <property type="entry name" value="Cytochrom_C"/>
    <property type="match status" value="1"/>
</dbReference>
<keyword evidence="5" id="KW-0574">Periplasm</keyword>
<dbReference type="GO" id="GO:0042597">
    <property type="term" value="C:periplasmic space"/>
    <property type="evidence" value="ECO:0007669"/>
    <property type="project" value="UniProtKB-SubCell"/>
</dbReference>
<comment type="subcellular location">
    <subcellularLocation>
        <location evidence="1">Periplasm</location>
    </subcellularLocation>
</comment>
<feature type="domain" description="Cytochrome c" evidence="10">
    <location>
        <begin position="187"/>
        <end position="287"/>
    </location>
</feature>
<feature type="binding site" description="covalent" evidence="8">
    <location>
        <position position="61"/>
    </location>
    <ligand>
        <name>heme c</name>
        <dbReference type="ChEBI" id="CHEBI:61717"/>
        <label>1</label>
    </ligand>
</feature>
<keyword evidence="12" id="KW-1185">Reference proteome</keyword>
<dbReference type="EMBL" id="VZDO01000017">
    <property type="protein sequence ID" value="KAB0677422.1"/>
    <property type="molecule type" value="Genomic_DNA"/>
</dbReference>
<accession>A0A7V7PLX9</accession>
<evidence type="ECO:0000256" key="2">
    <source>
        <dbReference type="ARBA" id="ARBA00022617"/>
    </source>
</evidence>
<dbReference type="SUPFAM" id="SSF46626">
    <property type="entry name" value="Cytochrome c"/>
    <property type="match status" value="2"/>
</dbReference>
<feature type="binding site" description="axial binding residue" evidence="9">
    <location>
        <position position="205"/>
    </location>
    <ligand>
        <name>heme c</name>
        <dbReference type="ChEBI" id="CHEBI:61717"/>
        <label>2</label>
    </ligand>
    <ligandPart>
        <name>Fe</name>
        <dbReference type="ChEBI" id="CHEBI:18248"/>
    </ligandPart>
</feature>
<keyword evidence="4" id="KW-0732">Signal</keyword>
<evidence type="ECO:0000256" key="6">
    <source>
        <dbReference type="ARBA" id="ARBA00023002"/>
    </source>
</evidence>
<dbReference type="GO" id="GO:0020037">
    <property type="term" value="F:heme binding"/>
    <property type="evidence" value="ECO:0007669"/>
    <property type="project" value="InterPro"/>
</dbReference>
<dbReference type="GO" id="GO:0004130">
    <property type="term" value="F:cytochrome-c peroxidase activity"/>
    <property type="evidence" value="ECO:0007669"/>
    <property type="project" value="TreeGrafter"/>
</dbReference>
<dbReference type="InterPro" id="IPR026259">
    <property type="entry name" value="MauG/Cytc_peroxidase"/>
</dbReference>
<dbReference type="PROSITE" id="PS51007">
    <property type="entry name" value="CYTC"/>
    <property type="match status" value="1"/>
</dbReference>
<evidence type="ECO:0000256" key="8">
    <source>
        <dbReference type="PIRSR" id="PIRSR000294-1"/>
    </source>
</evidence>
<comment type="cofactor">
    <cofactor evidence="8">
        <name>heme</name>
        <dbReference type="ChEBI" id="CHEBI:30413"/>
    </cofactor>
    <text evidence="8">Binds 2 heme groups.</text>
</comment>
<dbReference type="GO" id="GO:0009055">
    <property type="term" value="F:electron transfer activity"/>
    <property type="evidence" value="ECO:0007669"/>
    <property type="project" value="InterPro"/>
</dbReference>
<dbReference type="Pfam" id="PF03150">
    <property type="entry name" value="CCP_MauG"/>
    <property type="match status" value="1"/>
</dbReference>
<dbReference type="InterPro" id="IPR036909">
    <property type="entry name" value="Cyt_c-like_dom_sf"/>
</dbReference>
<dbReference type="AlphaFoldDB" id="A0A7V7PLX9"/>
<sequence length="301" mass="32418">MLAAAAPLTRVREAPAALGRDEPITPVPAVPGGDDPRVALGEALFRSPILSHGQDRSCASCHDLSTNGASAAVRDRRPDGGLLERNTNTVFNAALSARLNWLGNIERLDAHAESVLLRPDLMVSNWPEILTRLNGDALLRRSFARAFGREADRDGVIEAIAAYERTLLTPNSRFDLWLQGESGALSGGELDGYRLFKAIGCVSCHQGVNIGANLFARNGVFARLQADETRLMRVPSLRNVAATPPYFHDGSAATLEEAVQRMAKVQLGRELTTPQIGAITAFLRTLTGRFRGVPVRAPAPP</sequence>
<dbReference type="Gene3D" id="1.10.760.10">
    <property type="entry name" value="Cytochrome c-like domain"/>
    <property type="match status" value="2"/>
</dbReference>
<feature type="binding site" description="axial binding residue" evidence="9">
    <location>
        <position position="262"/>
    </location>
    <ligand>
        <name>heme c</name>
        <dbReference type="ChEBI" id="CHEBI:61717"/>
        <label>2</label>
    </ligand>
    <ligandPart>
        <name>Fe</name>
        <dbReference type="ChEBI" id="CHEBI:18248"/>
    </ligandPart>
</feature>
<dbReference type="PANTHER" id="PTHR30600">
    <property type="entry name" value="CYTOCHROME C PEROXIDASE-RELATED"/>
    <property type="match status" value="1"/>
</dbReference>
<evidence type="ECO:0000256" key="1">
    <source>
        <dbReference type="ARBA" id="ARBA00004418"/>
    </source>
</evidence>
<proteinExistence type="predicted"/>
<organism evidence="11 12">
    <name type="scientific">Plantimonas leprariae</name>
    <dbReference type="NCBI Taxonomy" id="2615207"/>
    <lineage>
        <taxon>Bacteria</taxon>
        <taxon>Pseudomonadati</taxon>
        <taxon>Pseudomonadota</taxon>
        <taxon>Alphaproteobacteria</taxon>
        <taxon>Hyphomicrobiales</taxon>
        <taxon>Aurantimonadaceae</taxon>
        <taxon>Plantimonas</taxon>
    </lineage>
</organism>
<evidence type="ECO:0000313" key="11">
    <source>
        <dbReference type="EMBL" id="KAB0677422.1"/>
    </source>
</evidence>
<gene>
    <name evidence="11" type="ORF">F6X38_18290</name>
</gene>
<dbReference type="InterPro" id="IPR051395">
    <property type="entry name" value="Cytochrome_c_Peroxidase/MauG"/>
</dbReference>
<keyword evidence="7 9" id="KW-0408">Iron</keyword>
<evidence type="ECO:0000259" key="10">
    <source>
        <dbReference type="PROSITE" id="PS51007"/>
    </source>
</evidence>
<name>A0A7V7PLX9_9HYPH</name>
<dbReference type="InterPro" id="IPR009056">
    <property type="entry name" value="Cyt_c-like_dom"/>
</dbReference>
<feature type="binding site" description="axial binding residue" evidence="9">
    <location>
        <position position="62"/>
    </location>
    <ligand>
        <name>heme c</name>
        <dbReference type="ChEBI" id="CHEBI:61717"/>
        <label>1</label>
    </ligand>
    <ligandPart>
        <name>Fe</name>
        <dbReference type="ChEBI" id="CHEBI:18248"/>
    </ligandPart>
</feature>
<dbReference type="GO" id="GO:0046872">
    <property type="term" value="F:metal ion binding"/>
    <property type="evidence" value="ECO:0007669"/>
    <property type="project" value="UniProtKB-KW"/>
</dbReference>
<dbReference type="InterPro" id="IPR004852">
    <property type="entry name" value="Di-haem_cyt_c_peroxidsae"/>
</dbReference>
<evidence type="ECO:0000256" key="7">
    <source>
        <dbReference type="ARBA" id="ARBA00023004"/>
    </source>
</evidence>
<comment type="caution">
    <text evidence="11">The sequence shown here is derived from an EMBL/GenBank/DDBJ whole genome shotgun (WGS) entry which is preliminary data.</text>
</comment>
<dbReference type="Proteomes" id="UP000432089">
    <property type="component" value="Unassembled WGS sequence"/>
</dbReference>
<dbReference type="PIRSF" id="PIRSF000294">
    <property type="entry name" value="Cytochrome-c_peroxidase"/>
    <property type="match status" value="1"/>
</dbReference>
<comment type="PTM">
    <text evidence="8">Binds 2 heme groups per subunit.</text>
</comment>
<evidence type="ECO:0000256" key="5">
    <source>
        <dbReference type="ARBA" id="ARBA00022764"/>
    </source>
</evidence>
<dbReference type="PANTHER" id="PTHR30600:SF7">
    <property type="entry name" value="CYTOCHROME C PEROXIDASE-RELATED"/>
    <property type="match status" value="1"/>
</dbReference>
<feature type="binding site" description="covalent" evidence="8">
    <location>
        <position position="201"/>
    </location>
    <ligand>
        <name>heme c</name>
        <dbReference type="ChEBI" id="CHEBI:61717"/>
        <label>2</label>
    </ligand>
</feature>
<evidence type="ECO:0000256" key="9">
    <source>
        <dbReference type="PIRSR" id="PIRSR000294-2"/>
    </source>
</evidence>
<keyword evidence="6" id="KW-0560">Oxidoreductase</keyword>
<evidence type="ECO:0000256" key="4">
    <source>
        <dbReference type="ARBA" id="ARBA00022729"/>
    </source>
</evidence>